<proteinExistence type="predicted"/>
<comment type="caution">
    <text evidence="1">The sequence shown here is derived from an EMBL/GenBank/DDBJ whole genome shotgun (WGS) entry which is preliminary data.</text>
</comment>
<keyword evidence="2" id="KW-1185">Reference proteome</keyword>
<organism evidence="1 2">
    <name type="scientific">Lasiodiplodia mahajangana</name>
    <dbReference type="NCBI Taxonomy" id="1108764"/>
    <lineage>
        <taxon>Eukaryota</taxon>
        <taxon>Fungi</taxon>
        <taxon>Dikarya</taxon>
        <taxon>Ascomycota</taxon>
        <taxon>Pezizomycotina</taxon>
        <taxon>Dothideomycetes</taxon>
        <taxon>Dothideomycetes incertae sedis</taxon>
        <taxon>Botryosphaeriales</taxon>
        <taxon>Botryosphaeriaceae</taxon>
        <taxon>Lasiodiplodia</taxon>
    </lineage>
</organism>
<gene>
    <name evidence="1" type="ORF">O1611_g10179</name>
</gene>
<reference evidence="1" key="1">
    <citation type="submission" date="2022-12" db="EMBL/GenBank/DDBJ databases">
        <title>Genome Sequence of Lasiodiplodia mahajangana.</title>
        <authorList>
            <person name="Buettner E."/>
        </authorList>
    </citation>
    <scope>NUCLEOTIDE SEQUENCE</scope>
    <source>
        <strain evidence="1">VT137</strain>
    </source>
</reference>
<evidence type="ECO:0000313" key="1">
    <source>
        <dbReference type="EMBL" id="KAJ8121141.1"/>
    </source>
</evidence>
<protein>
    <submittedName>
        <fullName evidence="1">Uncharacterized protein</fullName>
    </submittedName>
</protein>
<evidence type="ECO:0000313" key="2">
    <source>
        <dbReference type="Proteomes" id="UP001153332"/>
    </source>
</evidence>
<dbReference type="EMBL" id="JAPUUL010003895">
    <property type="protein sequence ID" value="KAJ8121141.1"/>
    <property type="molecule type" value="Genomic_DNA"/>
</dbReference>
<accession>A0ACC2J162</accession>
<sequence>MLRRSGPVALPDLRKCREDAFAALEVYALAHDNVFKLLSGEASFSARNQAGLAFHTRHLAALLHESICLFAKGRNQMFDFYAASRKANPISPYMADSINQFIQASCHLALDQALLIASALVLDAQRSGMHYVQDSSNATGGDLTIIKSSLAADRYARTQYKV</sequence>
<name>A0ACC2J162_9PEZI</name>
<dbReference type="Proteomes" id="UP001153332">
    <property type="component" value="Unassembled WGS sequence"/>
</dbReference>